<evidence type="ECO:0000256" key="3">
    <source>
        <dbReference type="ARBA" id="ARBA00022475"/>
    </source>
</evidence>
<dbReference type="EMBL" id="JAUSVO010000001">
    <property type="protein sequence ID" value="MDQ0436107.1"/>
    <property type="molecule type" value="Genomic_DNA"/>
</dbReference>
<feature type="transmembrane region" description="Helical" evidence="8">
    <location>
        <begin position="98"/>
        <end position="124"/>
    </location>
</feature>
<keyword evidence="3" id="KW-1003">Cell membrane</keyword>
<feature type="transmembrane region" description="Helical" evidence="8">
    <location>
        <begin position="12"/>
        <end position="33"/>
    </location>
</feature>
<dbReference type="RefSeq" id="WP_266347044.1">
    <property type="nucleotide sequence ID" value="NZ_JAPKNG010000001.1"/>
</dbReference>
<feature type="transmembrane region" description="Helical" evidence="8">
    <location>
        <begin position="39"/>
        <end position="61"/>
    </location>
</feature>
<feature type="domain" description="Major facilitator superfamily associated" evidence="9">
    <location>
        <begin position="10"/>
        <end position="360"/>
    </location>
</feature>
<reference evidence="10 11" key="1">
    <citation type="submission" date="2023-07" db="EMBL/GenBank/DDBJ databases">
        <title>Genomic Encyclopedia of Type Strains, Phase IV (KMG-IV): sequencing the most valuable type-strain genomes for metagenomic binning, comparative biology and taxonomic classification.</title>
        <authorList>
            <person name="Goeker M."/>
        </authorList>
    </citation>
    <scope>NUCLEOTIDE SEQUENCE [LARGE SCALE GENOMIC DNA]</scope>
    <source>
        <strain evidence="10 11">B6-8</strain>
    </source>
</reference>
<feature type="transmembrane region" description="Helical" evidence="8">
    <location>
        <begin position="361"/>
        <end position="385"/>
    </location>
</feature>
<dbReference type="NCBIfam" id="NF037955">
    <property type="entry name" value="mfs"/>
    <property type="match status" value="1"/>
</dbReference>
<comment type="subcellular location">
    <subcellularLocation>
        <location evidence="1">Cell inner membrane</location>
        <topology evidence="1">Multi-pass membrane protein</topology>
    </subcellularLocation>
</comment>
<feature type="transmembrane region" description="Helical" evidence="8">
    <location>
        <begin position="304"/>
        <end position="322"/>
    </location>
</feature>
<dbReference type="Gene3D" id="1.20.1250.20">
    <property type="entry name" value="MFS general substrate transporter like domains"/>
    <property type="match status" value="2"/>
</dbReference>
<keyword evidence="11" id="KW-1185">Reference proteome</keyword>
<dbReference type="Proteomes" id="UP001241603">
    <property type="component" value="Unassembled WGS sequence"/>
</dbReference>
<dbReference type="PANTHER" id="PTHR23522">
    <property type="entry name" value="BLL5896 PROTEIN"/>
    <property type="match status" value="1"/>
</dbReference>
<feature type="transmembrane region" description="Helical" evidence="8">
    <location>
        <begin position="136"/>
        <end position="158"/>
    </location>
</feature>
<dbReference type="InterPro" id="IPR026032">
    <property type="entry name" value="HcaT-like"/>
</dbReference>
<evidence type="ECO:0000256" key="2">
    <source>
        <dbReference type="ARBA" id="ARBA00022448"/>
    </source>
</evidence>
<evidence type="ECO:0000313" key="11">
    <source>
        <dbReference type="Proteomes" id="UP001241603"/>
    </source>
</evidence>
<protein>
    <submittedName>
        <fullName evidence="10">PPP family 3-phenylpropionic acid transporter</fullName>
    </submittedName>
</protein>
<proteinExistence type="predicted"/>
<feature type="transmembrane region" description="Helical" evidence="8">
    <location>
        <begin position="334"/>
        <end position="355"/>
    </location>
</feature>
<dbReference type="InterPro" id="IPR024989">
    <property type="entry name" value="MFS_assoc_dom"/>
</dbReference>
<feature type="transmembrane region" description="Helical" evidence="8">
    <location>
        <begin position="273"/>
        <end position="292"/>
    </location>
</feature>
<feature type="transmembrane region" description="Helical" evidence="8">
    <location>
        <begin position="203"/>
        <end position="229"/>
    </location>
</feature>
<dbReference type="Pfam" id="PF12832">
    <property type="entry name" value="MFS_1_like"/>
    <property type="match status" value="1"/>
</dbReference>
<accession>A0ABU0H233</accession>
<keyword evidence="4" id="KW-0997">Cell inner membrane</keyword>
<evidence type="ECO:0000256" key="1">
    <source>
        <dbReference type="ARBA" id="ARBA00004429"/>
    </source>
</evidence>
<evidence type="ECO:0000256" key="7">
    <source>
        <dbReference type="ARBA" id="ARBA00023136"/>
    </source>
</evidence>
<feature type="transmembrane region" description="Helical" evidence="8">
    <location>
        <begin position="164"/>
        <end position="182"/>
    </location>
</feature>
<dbReference type="PANTHER" id="PTHR23522:SF10">
    <property type="entry name" value="3-PHENYLPROPIONIC ACID TRANSPORTER-RELATED"/>
    <property type="match status" value="1"/>
</dbReference>
<dbReference type="SUPFAM" id="SSF103473">
    <property type="entry name" value="MFS general substrate transporter"/>
    <property type="match status" value="1"/>
</dbReference>
<keyword evidence="5 8" id="KW-0812">Transmembrane</keyword>
<sequence>MLAPRFFASRISFYYATYFVVGGLVVPFLPVWLKERGLTAEEIATCLAFPLAARLVFMPLGSWLADRAPNRRFAIIIFGFAALVMFALATIAGGYWPLLVLTGLATTFSSLTNPALDALALTGFRRFGLDYGKMRIWGSISFVVVSLAGGTIFGWFGGPILTPLLLGAYVIAALTAFTLPVTPPAVRKVDDAARPERRSARSLLANPGFLVIIGSSALIQASHCVFYSFGTIHWQELGFSGGEIGMLWAMGVIAEICMFAVAGYAFRIFKPETLIMIGAVAAVIRWALFPFITSFSLSLITQGFHALTFGAAFTGVQLAIARRMPDEITASAQGFWQVLTGVAMAAATLLAGPLYAQFGVWAFPVMSLLALAAIGILMLPILGFVSPTAPVRAD</sequence>
<feature type="transmembrane region" description="Helical" evidence="8">
    <location>
        <begin position="244"/>
        <end position="266"/>
    </location>
</feature>
<keyword evidence="6 8" id="KW-1133">Transmembrane helix</keyword>
<keyword evidence="2" id="KW-0813">Transport</keyword>
<evidence type="ECO:0000256" key="8">
    <source>
        <dbReference type="SAM" id="Phobius"/>
    </source>
</evidence>
<evidence type="ECO:0000259" key="9">
    <source>
        <dbReference type="Pfam" id="PF12832"/>
    </source>
</evidence>
<keyword evidence="7 8" id="KW-0472">Membrane</keyword>
<dbReference type="PIRSF" id="PIRSF004925">
    <property type="entry name" value="HcaT"/>
    <property type="match status" value="1"/>
</dbReference>
<organism evidence="10 11">
    <name type="scientific">Kaistia dalseonensis</name>
    <dbReference type="NCBI Taxonomy" id="410840"/>
    <lineage>
        <taxon>Bacteria</taxon>
        <taxon>Pseudomonadati</taxon>
        <taxon>Pseudomonadota</taxon>
        <taxon>Alphaproteobacteria</taxon>
        <taxon>Hyphomicrobiales</taxon>
        <taxon>Kaistiaceae</taxon>
        <taxon>Kaistia</taxon>
    </lineage>
</organism>
<name>A0ABU0H233_9HYPH</name>
<evidence type="ECO:0000313" key="10">
    <source>
        <dbReference type="EMBL" id="MDQ0436107.1"/>
    </source>
</evidence>
<feature type="transmembrane region" description="Helical" evidence="8">
    <location>
        <begin position="73"/>
        <end position="92"/>
    </location>
</feature>
<evidence type="ECO:0000256" key="4">
    <source>
        <dbReference type="ARBA" id="ARBA00022519"/>
    </source>
</evidence>
<gene>
    <name evidence="10" type="ORF">QO014_000477</name>
</gene>
<dbReference type="InterPro" id="IPR036259">
    <property type="entry name" value="MFS_trans_sf"/>
</dbReference>
<evidence type="ECO:0000256" key="6">
    <source>
        <dbReference type="ARBA" id="ARBA00022989"/>
    </source>
</evidence>
<evidence type="ECO:0000256" key="5">
    <source>
        <dbReference type="ARBA" id="ARBA00022692"/>
    </source>
</evidence>
<comment type="caution">
    <text evidence="10">The sequence shown here is derived from an EMBL/GenBank/DDBJ whole genome shotgun (WGS) entry which is preliminary data.</text>
</comment>